<keyword evidence="1" id="KW-0963">Cytoplasm</keyword>
<gene>
    <name evidence="13" type="ORF">MAMA39_00690</name>
</gene>
<dbReference type="PANTHER" id="PTHR39156">
    <property type="entry name" value="RIBONUCLEASE M5"/>
    <property type="match status" value="1"/>
</dbReference>
<dbReference type="InterPro" id="IPR034141">
    <property type="entry name" value="TOPRIM_RNase_M5-like"/>
</dbReference>
<keyword evidence="9" id="KW-0460">Magnesium</keyword>
<keyword evidence="10" id="KW-0694">RNA-binding</keyword>
<dbReference type="EC" id="3.1.26.8" evidence="11"/>
<dbReference type="InterPro" id="IPR004466">
    <property type="entry name" value="RNase_M5"/>
</dbReference>
<dbReference type="GO" id="GO:0043822">
    <property type="term" value="F:ribonuclease M5 activity"/>
    <property type="evidence" value="ECO:0007669"/>
    <property type="project" value="UniProtKB-UniRule"/>
</dbReference>
<dbReference type="Pfam" id="PF01751">
    <property type="entry name" value="Toprim"/>
    <property type="match status" value="1"/>
</dbReference>
<keyword evidence="5" id="KW-0479">Metal-binding</keyword>
<proteinExistence type="predicted"/>
<evidence type="ECO:0000256" key="2">
    <source>
        <dbReference type="ARBA" id="ARBA00022517"/>
    </source>
</evidence>
<evidence type="ECO:0000256" key="3">
    <source>
        <dbReference type="ARBA" id="ARBA00022552"/>
    </source>
</evidence>
<evidence type="ECO:0000256" key="6">
    <source>
        <dbReference type="ARBA" id="ARBA00022730"/>
    </source>
</evidence>
<evidence type="ECO:0000259" key="12">
    <source>
        <dbReference type="PROSITE" id="PS50880"/>
    </source>
</evidence>
<dbReference type="EMBL" id="HG937516">
    <property type="protein sequence ID" value="CDN40194.1"/>
    <property type="molecule type" value="Genomic_DNA"/>
</dbReference>
<dbReference type="GO" id="GO:0006364">
    <property type="term" value="P:rRNA processing"/>
    <property type="evidence" value="ECO:0007669"/>
    <property type="project" value="UniProtKB-UniRule"/>
</dbReference>
<keyword evidence="14" id="KW-1185">Reference proteome</keyword>
<dbReference type="AlphaFoldDB" id="A0A292IGX8"/>
<evidence type="ECO:0000256" key="10">
    <source>
        <dbReference type="ARBA" id="ARBA00022884"/>
    </source>
</evidence>
<dbReference type="GO" id="GO:0019843">
    <property type="term" value="F:rRNA binding"/>
    <property type="evidence" value="ECO:0007669"/>
    <property type="project" value="UniProtKB-KW"/>
</dbReference>
<dbReference type="PROSITE" id="PS50880">
    <property type="entry name" value="TOPRIM"/>
    <property type="match status" value="1"/>
</dbReference>
<keyword evidence="8" id="KW-0378">Hydrolase</keyword>
<dbReference type="SUPFAM" id="SSF110455">
    <property type="entry name" value="Toprim domain"/>
    <property type="match status" value="1"/>
</dbReference>
<evidence type="ECO:0000256" key="8">
    <source>
        <dbReference type="ARBA" id="ARBA00022801"/>
    </source>
</evidence>
<evidence type="ECO:0000256" key="7">
    <source>
        <dbReference type="ARBA" id="ARBA00022759"/>
    </source>
</evidence>
<accession>A0A292IGX8</accession>
<dbReference type="InterPro" id="IPR006171">
    <property type="entry name" value="TOPRIM_dom"/>
</dbReference>
<sequence length="168" mass="19734">MVEGKTDTQKLQKLFHVKTIETNGSDLKKTTINRIIQAARHNGIILFLDPDYQGKKIRNRLRAVLSTYKECFINPFDIKNGQRKNGIAEADDEAVIHAFANYLQTYDCTNASLTWQEYLGLQLNNKNKRLFLCDQLKIEYFNHKQLFKQLNLLNYNWLTLKKILKDHD</sequence>
<reference evidence="13 14" key="1">
    <citation type="journal article" date="2015" name="Clin. Infect. Dis.">
        <title>Genomic Investigations unmask Mycoplasma amphoriforme, a new respiratory pathogen.</title>
        <authorList>
            <person name="Gillespie S.H."/>
            <person name="Ling C.L."/>
            <person name="Oravcova K."/>
            <person name="Pinheiro M."/>
            <person name="Wells L."/>
            <person name="Bryant J.M."/>
            <person name="McHugh T.D."/>
            <person name="Bebear C."/>
            <person name="Webster D."/>
            <person name="Harris S.R."/>
            <person name="Seth-Smith H.M."/>
            <person name="Thomson N.R."/>
        </authorList>
    </citation>
    <scope>NUCLEOTIDE SEQUENCE [LARGE SCALE GENOMIC DNA]</scope>
    <source>
        <strain evidence="13 14">A39</strain>
    </source>
</reference>
<dbReference type="Pfam" id="PF13331">
    <property type="entry name" value="DUF4093"/>
    <property type="match status" value="1"/>
</dbReference>
<name>A0A292IGX8_9MOLU</name>
<evidence type="ECO:0000256" key="11">
    <source>
        <dbReference type="NCBIfam" id="TIGR00334"/>
    </source>
</evidence>
<dbReference type="PANTHER" id="PTHR39156:SF1">
    <property type="entry name" value="RIBONUCLEASE M5"/>
    <property type="match status" value="1"/>
</dbReference>
<dbReference type="KEGG" id="mamp:MAMA39_00690"/>
<dbReference type="CDD" id="cd01027">
    <property type="entry name" value="TOPRIM_RNase_M5_like"/>
    <property type="match status" value="1"/>
</dbReference>
<evidence type="ECO:0000313" key="13">
    <source>
        <dbReference type="EMBL" id="CDN40194.1"/>
    </source>
</evidence>
<dbReference type="GO" id="GO:0046872">
    <property type="term" value="F:metal ion binding"/>
    <property type="evidence" value="ECO:0007669"/>
    <property type="project" value="UniProtKB-KW"/>
</dbReference>
<keyword evidence="3" id="KW-0698">rRNA processing</keyword>
<keyword evidence="4" id="KW-0540">Nuclease</keyword>
<organism evidence="13 14">
    <name type="scientific">Mycoplasma amphoriforme A39</name>
    <dbReference type="NCBI Taxonomy" id="572419"/>
    <lineage>
        <taxon>Bacteria</taxon>
        <taxon>Bacillati</taxon>
        <taxon>Mycoplasmatota</taxon>
        <taxon>Mollicutes</taxon>
        <taxon>Mycoplasmataceae</taxon>
        <taxon>Mycoplasma</taxon>
    </lineage>
</organism>
<keyword evidence="6" id="KW-0699">rRNA-binding</keyword>
<feature type="domain" description="Toprim" evidence="12">
    <location>
        <begin position="1"/>
        <end position="88"/>
    </location>
</feature>
<keyword evidence="2" id="KW-0690">Ribosome biogenesis</keyword>
<dbReference type="InterPro" id="IPR025156">
    <property type="entry name" value="RNase_M5_C"/>
</dbReference>
<protein>
    <recommendedName>
        <fullName evidence="11">Ribonuclease M5</fullName>
        <ecNumber evidence="11">3.1.26.8</ecNumber>
    </recommendedName>
</protein>
<evidence type="ECO:0000256" key="9">
    <source>
        <dbReference type="ARBA" id="ARBA00022842"/>
    </source>
</evidence>
<evidence type="ECO:0000313" key="14">
    <source>
        <dbReference type="Proteomes" id="UP000261764"/>
    </source>
</evidence>
<evidence type="ECO:0000256" key="1">
    <source>
        <dbReference type="ARBA" id="ARBA00022490"/>
    </source>
</evidence>
<dbReference type="NCBIfam" id="TIGR00334">
    <property type="entry name" value="5S_RNA_mat_M5"/>
    <property type="match status" value="1"/>
</dbReference>
<dbReference type="Proteomes" id="UP000261764">
    <property type="component" value="Chromosome I"/>
</dbReference>
<evidence type="ECO:0000256" key="5">
    <source>
        <dbReference type="ARBA" id="ARBA00022723"/>
    </source>
</evidence>
<keyword evidence="7" id="KW-0255">Endonuclease</keyword>
<evidence type="ECO:0000256" key="4">
    <source>
        <dbReference type="ARBA" id="ARBA00022722"/>
    </source>
</evidence>
<dbReference type="Gene3D" id="3.40.1360.10">
    <property type="match status" value="1"/>
</dbReference>